<organism evidence="10 11">
    <name type="scientific">Pleodorina starrii</name>
    <dbReference type="NCBI Taxonomy" id="330485"/>
    <lineage>
        <taxon>Eukaryota</taxon>
        <taxon>Viridiplantae</taxon>
        <taxon>Chlorophyta</taxon>
        <taxon>core chlorophytes</taxon>
        <taxon>Chlorophyceae</taxon>
        <taxon>CS clade</taxon>
        <taxon>Chlamydomonadales</taxon>
        <taxon>Volvocaceae</taxon>
        <taxon>Pleodorina</taxon>
    </lineage>
</organism>
<feature type="compositionally biased region" description="Pro residues" evidence="6">
    <location>
        <begin position="1421"/>
        <end position="1434"/>
    </location>
</feature>
<gene>
    <name evidence="10" type="primary">PLEST006491</name>
    <name evidence="10" type="ORF">PLESTB_000211300</name>
</gene>
<evidence type="ECO:0000259" key="8">
    <source>
        <dbReference type="PROSITE" id="PS50004"/>
    </source>
</evidence>
<dbReference type="InterPro" id="IPR035892">
    <property type="entry name" value="C2_domain_sf"/>
</dbReference>
<feature type="transmembrane region" description="Helical" evidence="7">
    <location>
        <begin position="324"/>
        <end position="346"/>
    </location>
</feature>
<feature type="compositionally biased region" description="Low complexity" evidence="6">
    <location>
        <begin position="48"/>
        <end position="91"/>
    </location>
</feature>
<dbReference type="PANTHER" id="PTHR10774">
    <property type="entry name" value="EXTENDED SYNAPTOTAGMIN-RELATED"/>
    <property type="match status" value="1"/>
</dbReference>
<dbReference type="GO" id="GO:0005783">
    <property type="term" value="C:endoplasmic reticulum"/>
    <property type="evidence" value="ECO:0007669"/>
    <property type="project" value="TreeGrafter"/>
</dbReference>
<protein>
    <recommendedName>
        <fullName evidence="12">SMP-LTD domain-containing protein</fullName>
    </recommendedName>
</protein>
<evidence type="ECO:0000256" key="3">
    <source>
        <dbReference type="ARBA" id="ARBA00023055"/>
    </source>
</evidence>
<dbReference type="EMBL" id="BRXU01000002">
    <property type="protein sequence ID" value="GLC49361.1"/>
    <property type="molecule type" value="Genomic_DNA"/>
</dbReference>
<keyword evidence="11" id="KW-1185">Reference proteome</keyword>
<feature type="region of interest" description="Disordered" evidence="6">
    <location>
        <begin position="1"/>
        <end position="141"/>
    </location>
</feature>
<keyword evidence="3" id="KW-0445">Lipid transport</keyword>
<feature type="transmembrane region" description="Helical" evidence="7">
    <location>
        <begin position="353"/>
        <end position="377"/>
    </location>
</feature>
<feature type="domain" description="C2" evidence="8">
    <location>
        <begin position="1264"/>
        <end position="1415"/>
    </location>
</feature>
<feature type="compositionally biased region" description="Pro residues" evidence="6">
    <location>
        <begin position="1130"/>
        <end position="1139"/>
    </location>
</feature>
<dbReference type="InterPro" id="IPR000008">
    <property type="entry name" value="C2_dom"/>
</dbReference>
<proteinExistence type="predicted"/>
<sequence length="1477" mass="144663">MPPRPNYDPQQQQQQQQQQEPPRSSTPDPPPHQPGRHQTLQQPPPTVTPVAARTLLAQHQQQQQQQLQNQNLFGVPAAPAPSPVAAAAAAATPPPQATPATPAVSPALSEGSPWLPGPPAAGGGGGAAAAAAGGRRLEPSLQVTSLHSPEIHPLELTAQPSDAAIRPEKAHAEDTAAIAAATTAAAHGGGGEGGGGGGAVLSRPAVVRLAQTPPTINRLSVVAPAPASPGEGDAAAAAAAAPGSPIAGVAETSPARGLVARLSEAAAGVAAPPPPPQVAAAPGAEGAGHGHGVLVGLRQLAAAVATLAGRVLGPAGEVARARPLAVAMLAAAAVPAAVLVGGLMCVELVLMPLLALPGMAVSFAVSFLVAAAASLSYNRNRAAAARRHAALGLLYAAGTQLPATAPASATAPSGAAAAASGASGAAASTLTLVDDPGLAALRRLVGGGYLPAWLADARHGERAEWVNALLARVWPSVEGPLRDVVGPALRAQADLAKPPFIHSVGLADLSLGATPPRIEAVRVRPLASAAAQTEAAVAVATAVAAAAGGAAGGGQGAREEGAFSFDTARPGAPSIAAASVSPAAATEAAAPPAAAASPGVVLSGVADSAMAAVAAAVAVEEHLSGGAAAPAAAAAAAAAAGGGGKAKTPSGSAAASAVNGGGGGLEGIEVEVDFEWRGDPTIGLFVEAYLTPGGNTVRLTPRLRELAAAGTVRLVLTPLVPYPPGFGAIQISMPRAPQLAFSFDLGPSLGTGGGVAGPVAAFLQPLVQDVLAEALVGVGVWPERVVVPLLSESLTGPLTALKLQTQGLMAVRLVEARGPPQLQGPEGAEVEGAEVEGVEGVEALKEGAQVEVSFFTRPDRRLTSPPATCHYGTPALPATAAAVAAAIQASAAGCAVCSWGAAADVGGGGAAAGDVSGGDGGGGDGGGGVTPSASSASSWPLFYLPVQEPRSDVMRVQLSEVEGFKLGELLQPNLIRGVRQAWSSRRPLGRAAVPLAPLVSEPGASVTAWLPLQPPHETAAPDDPLSRPSDGGGGGGGGGGALRELLQGPAAGEVHRGKVAGRPQLGEGVGEEGKGGGGGGGGEWAGGFGAVAKQAVWAVPAVAGGPLGAAAGGGAGGGTAATAPVAEPLLQPPPPPPPAARARGGAVLVSMSYLSLDILSERLAAAVTESLRTTGVLPLVRGLLLVDVVSARWLLGPYAYGPGERPPSAAAAAAAEPPYSDSDSDVSDDEEEDGGGGGGADVAAAVDAASRIVASDAPLTFGGDAGGGAGSLHSNPAAARVLGAAAHVVPDTAAAGGLALRDRHGRIRCDPYVQIEVTRPVVTAAAGGPITPGQGGGDAAAGVAPYFQRGSPVPASVDPSFGLHAEVEGIVPAAEGCELRVQVWHRRWFRQPKPLGQVVVPLSRLLMERSGEGQGEGAPAGHPPPSPPSLPPPQQQGGVDGLVSMCCGRLEGWARLSGRGSRGGEVQLRLQFLPYLR</sequence>
<comment type="subcellular location">
    <subcellularLocation>
        <location evidence="1">Membrane</location>
    </subcellularLocation>
</comment>
<evidence type="ECO:0000256" key="6">
    <source>
        <dbReference type="SAM" id="MobiDB-lite"/>
    </source>
</evidence>
<evidence type="ECO:0000313" key="11">
    <source>
        <dbReference type="Proteomes" id="UP001165080"/>
    </source>
</evidence>
<dbReference type="CDD" id="cd00030">
    <property type="entry name" value="C2"/>
    <property type="match status" value="1"/>
</dbReference>
<feature type="compositionally biased region" description="Acidic residues" evidence="6">
    <location>
        <begin position="1222"/>
        <end position="1234"/>
    </location>
</feature>
<evidence type="ECO:0008006" key="12">
    <source>
        <dbReference type="Google" id="ProtNLM"/>
    </source>
</evidence>
<keyword evidence="4" id="KW-0446">Lipid-binding</keyword>
<evidence type="ECO:0000256" key="1">
    <source>
        <dbReference type="ARBA" id="ARBA00004370"/>
    </source>
</evidence>
<evidence type="ECO:0000256" key="7">
    <source>
        <dbReference type="SAM" id="Phobius"/>
    </source>
</evidence>
<feature type="region of interest" description="Disordered" evidence="6">
    <location>
        <begin position="1205"/>
        <end position="1241"/>
    </location>
</feature>
<dbReference type="Gene3D" id="2.60.40.150">
    <property type="entry name" value="C2 domain"/>
    <property type="match status" value="1"/>
</dbReference>
<dbReference type="PANTHER" id="PTHR10774:SF190">
    <property type="entry name" value="C2 CALCIUM_LIPID-BINDING ENDONUCLEASE_EXONUCLEASE_PHOSPHATASE-RELATED"/>
    <property type="match status" value="1"/>
</dbReference>
<dbReference type="SUPFAM" id="SSF49562">
    <property type="entry name" value="C2 domain (Calcium/lipid-binding domain, CaLB)"/>
    <property type="match status" value="1"/>
</dbReference>
<dbReference type="Proteomes" id="UP001165080">
    <property type="component" value="Unassembled WGS sequence"/>
</dbReference>
<dbReference type="InterPro" id="IPR031468">
    <property type="entry name" value="SMP_LBD"/>
</dbReference>
<feature type="compositionally biased region" description="Low complexity" evidence="6">
    <location>
        <begin position="1120"/>
        <end position="1129"/>
    </location>
</feature>
<keyword evidence="7" id="KW-0812">Transmembrane</keyword>
<feature type="region of interest" description="Disordered" evidence="6">
    <location>
        <begin position="1410"/>
        <end position="1438"/>
    </location>
</feature>
<evidence type="ECO:0000256" key="2">
    <source>
        <dbReference type="ARBA" id="ARBA00022448"/>
    </source>
</evidence>
<evidence type="ECO:0000313" key="10">
    <source>
        <dbReference type="EMBL" id="GLC49361.1"/>
    </source>
</evidence>
<dbReference type="PROSITE" id="PS50004">
    <property type="entry name" value="C2"/>
    <property type="match status" value="1"/>
</dbReference>
<evidence type="ECO:0000256" key="5">
    <source>
        <dbReference type="ARBA" id="ARBA00023136"/>
    </source>
</evidence>
<dbReference type="GO" id="GO:0008289">
    <property type="term" value="F:lipid binding"/>
    <property type="evidence" value="ECO:0007669"/>
    <property type="project" value="UniProtKB-KW"/>
</dbReference>
<name>A0A9W6BBZ9_9CHLO</name>
<feature type="domain" description="SMP-LTD" evidence="9">
    <location>
        <begin position="459"/>
        <end position="790"/>
    </location>
</feature>
<feature type="compositionally biased region" description="Gly residues" evidence="6">
    <location>
        <begin position="1030"/>
        <end position="1041"/>
    </location>
</feature>
<keyword evidence="5 7" id="KW-0472">Membrane</keyword>
<feature type="region of interest" description="Disordered" evidence="6">
    <location>
        <begin position="1013"/>
        <end position="1081"/>
    </location>
</feature>
<dbReference type="GO" id="GO:0016020">
    <property type="term" value="C:membrane"/>
    <property type="evidence" value="ECO:0007669"/>
    <property type="project" value="UniProtKB-SubCell"/>
</dbReference>
<keyword evidence="7" id="KW-1133">Transmembrane helix</keyword>
<feature type="compositionally biased region" description="Low complexity" evidence="6">
    <location>
        <begin position="10"/>
        <end position="26"/>
    </location>
</feature>
<dbReference type="InterPro" id="IPR045050">
    <property type="entry name" value="Synaptotagmin_plant"/>
</dbReference>
<feature type="compositionally biased region" description="Low complexity" evidence="6">
    <location>
        <begin position="98"/>
        <end position="107"/>
    </location>
</feature>
<feature type="region of interest" description="Disordered" evidence="6">
    <location>
        <begin position="1112"/>
        <end position="1143"/>
    </location>
</feature>
<evidence type="ECO:0000259" key="9">
    <source>
        <dbReference type="PROSITE" id="PS51847"/>
    </source>
</evidence>
<accession>A0A9W6BBZ9</accession>
<dbReference type="PROSITE" id="PS51847">
    <property type="entry name" value="SMP"/>
    <property type="match status" value="1"/>
</dbReference>
<evidence type="ECO:0000256" key="4">
    <source>
        <dbReference type="ARBA" id="ARBA00023121"/>
    </source>
</evidence>
<comment type="caution">
    <text evidence="10">The sequence shown here is derived from an EMBL/GenBank/DDBJ whole genome shotgun (WGS) entry which is preliminary data.</text>
</comment>
<dbReference type="GO" id="GO:0006869">
    <property type="term" value="P:lipid transport"/>
    <property type="evidence" value="ECO:0007669"/>
    <property type="project" value="UniProtKB-KW"/>
</dbReference>
<keyword evidence="2" id="KW-0813">Transport</keyword>
<feature type="compositionally biased region" description="Low complexity" evidence="6">
    <location>
        <begin position="1206"/>
        <end position="1221"/>
    </location>
</feature>
<reference evidence="10 11" key="1">
    <citation type="journal article" date="2023" name="Commun. Biol.">
        <title>Reorganization of the ancestral sex-determining regions during the evolution of trioecy in Pleodorina starrii.</title>
        <authorList>
            <person name="Takahashi K."/>
            <person name="Suzuki S."/>
            <person name="Kawai-Toyooka H."/>
            <person name="Yamamoto K."/>
            <person name="Hamaji T."/>
            <person name="Ootsuki R."/>
            <person name="Yamaguchi H."/>
            <person name="Kawachi M."/>
            <person name="Higashiyama T."/>
            <person name="Nozaki H."/>
        </authorList>
    </citation>
    <scope>NUCLEOTIDE SEQUENCE [LARGE SCALE GENOMIC DNA]</scope>
    <source>
        <strain evidence="10 11">NIES-4479</strain>
    </source>
</reference>